<keyword evidence="3 6" id="KW-0378">Hydrolase</keyword>
<dbReference type="InterPro" id="IPR051156">
    <property type="entry name" value="Mito/Outer_Membr_Metalloprot"/>
</dbReference>
<keyword evidence="1 6" id="KW-0645">Protease</keyword>
<evidence type="ECO:0000256" key="3">
    <source>
        <dbReference type="ARBA" id="ARBA00022801"/>
    </source>
</evidence>
<comment type="cofactor">
    <cofactor evidence="6">
        <name>Zn(2+)</name>
        <dbReference type="ChEBI" id="CHEBI:29105"/>
    </cofactor>
    <text evidence="6">Binds 1 zinc ion per subunit.</text>
</comment>
<dbReference type="Gene3D" id="3.30.2010.10">
    <property type="entry name" value="Metalloproteases ('zincins'), catalytic domain"/>
    <property type="match status" value="1"/>
</dbReference>
<evidence type="ECO:0000256" key="1">
    <source>
        <dbReference type="ARBA" id="ARBA00022670"/>
    </source>
</evidence>
<keyword evidence="5 6" id="KW-0482">Metalloprotease</keyword>
<sequence length="360" mass="39971">MFTTPIVVEGSWYAAGSSRRVPARLCSDSKGTDQFDILDQATAEVLAQARLTEIKVSSRIGNTTRFVGFPAGKFTSNDHASLDRIAQTQTPKRWSGLAHRLESHRKFIAATAAFMLVFGWCVYAYGIPGLARVVAMHLPAPVTEQLTQETLIALDRTLFSPSTLNAEEQTRWLEHFQPLLDDYPYLTLQVLFRDGGDLGANALALPDGTMIFTDQLVSLAEHPDELRAILLHEIAHVHHRHGVQSVVRGSLMALAWGLLVGDSSATAELVLTAPLVFSELSYSRRFEREADDFARDAMLYRGMDTDHFGRIMLRLTYDGRCETLEACRTLGEPESSLSKYLSTHPVTEERVQRFSGSAAD</sequence>
<dbReference type="EMBL" id="JBHRYR010000003">
    <property type="protein sequence ID" value="MFC3853535.1"/>
    <property type="molecule type" value="Genomic_DNA"/>
</dbReference>
<dbReference type="RefSeq" id="WP_380696780.1">
    <property type="nucleotide sequence ID" value="NZ_JBHRYR010000003.1"/>
</dbReference>
<proteinExistence type="inferred from homology"/>
<dbReference type="PANTHER" id="PTHR22726">
    <property type="entry name" value="METALLOENDOPEPTIDASE OMA1"/>
    <property type="match status" value="1"/>
</dbReference>
<evidence type="ECO:0000259" key="9">
    <source>
        <dbReference type="Pfam" id="PF23368"/>
    </source>
</evidence>
<organism evidence="10 11">
    <name type="scientific">Saccharospirillum mangrovi</name>
    <dbReference type="NCBI Taxonomy" id="2161747"/>
    <lineage>
        <taxon>Bacteria</taxon>
        <taxon>Pseudomonadati</taxon>
        <taxon>Pseudomonadota</taxon>
        <taxon>Gammaproteobacteria</taxon>
        <taxon>Oceanospirillales</taxon>
        <taxon>Saccharospirillaceae</taxon>
        <taxon>Saccharospirillum</taxon>
    </lineage>
</organism>
<dbReference type="InterPro" id="IPR001915">
    <property type="entry name" value="Peptidase_M48"/>
</dbReference>
<evidence type="ECO:0000256" key="4">
    <source>
        <dbReference type="ARBA" id="ARBA00022833"/>
    </source>
</evidence>
<keyword evidence="4 6" id="KW-0862">Zinc</keyword>
<keyword evidence="7" id="KW-0472">Membrane</keyword>
<feature type="domain" description="Peptidase M48" evidence="8">
    <location>
        <begin position="200"/>
        <end position="355"/>
    </location>
</feature>
<keyword evidence="7" id="KW-1133">Transmembrane helix</keyword>
<keyword evidence="11" id="KW-1185">Reference proteome</keyword>
<comment type="caution">
    <text evidence="10">The sequence shown here is derived from an EMBL/GenBank/DDBJ whole genome shotgun (WGS) entry which is preliminary data.</text>
</comment>
<gene>
    <name evidence="10" type="ORF">ACFOOG_11880</name>
</gene>
<dbReference type="PANTHER" id="PTHR22726:SF1">
    <property type="entry name" value="METALLOENDOPEPTIDASE OMA1, MITOCHONDRIAL"/>
    <property type="match status" value="1"/>
</dbReference>
<evidence type="ECO:0000256" key="5">
    <source>
        <dbReference type="ARBA" id="ARBA00023049"/>
    </source>
</evidence>
<dbReference type="InterPro" id="IPR055518">
    <property type="entry name" value="DUF7092"/>
</dbReference>
<accession>A0ABV7ZZ55</accession>
<evidence type="ECO:0000256" key="6">
    <source>
        <dbReference type="RuleBase" id="RU003983"/>
    </source>
</evidence>
<name>A0ABV7ZZ55_9GAMM</name>
<dbReference type="Proteomes" id="UP001595617">
    <property type="component" value="Unassembled WGS sequence"/>
</dbReference>
<protein>
    <submittedName>
        <fullName evidence="10">M48 family metallopeptidase</fullName>
    </submittedName>
</protein>
<dbReference type="Pfam" id="PF23368">
    <property type="entry name" value="DUF7092"/>
    <property type="match status" value="1"/>
</dbReference>
<evidence type="ECO:0000313" key="10">
    <source>
        <dbReference type="EMBL" id="MFC3853535.1"/>
    </source>
</evidence>
<reference evidence="11" key="1">
    <citation type="journal article" date="2019" name="Int. J. Syst. Evol. Microbiol.">
        <title>The Global Catalogue of Microorganisms (GCM) 10K type strain sequencing project: providing services to taxonomists for standard genome sequencing and annotation.</title>
        <authorList>
            <consortium name="The Broad Institute Genomics Platform"/>
            <consortium name="The Broad Institute Genome Sequencing Center for Infectious Disease"/>
            <person name="Wu L."/>
            <person name="Ma J."/>
        </authorList>
    </citation>
    <scope>NUCLEOTIDE SEQUENCE [LARGE SCALE GENOMIC DNA]</scope>
    <source>
        <strain evidence="11">IBRC 10765</strain>
    </source>
</reference>
<comment type="similarity">
    <text evidence="6">Belongs to the peptidase M48 family.</text>
</comment>
<evidence type="ECO:0000259" key="8">
    <source>
        <dbReference type="Pfam" id="PF01435"/>
    </source>
</evidence>
<dbReference type="CDD" id="cd07332">
    <property type="entry name" value="M48C_Oma1_like"/>
    <property type="match status" value="1"/>
</dbReference>
<keyword evidence="7" id="KW-0812">Transmembrane</keyword>
<evidence type="ECO:0000256" key="2">
    <source>
        <dbReference type="ARBA" id="ARBA00022723"/>
    </source>
</evidence>
<feature type="domain" description="DUF7092" evidence="9">
    <location>
        <begin position="8"/>
        <end position="88"/>
    </location>
</feature>
<feature type="transmembrane region" description="Helical" evidence="7">
    <location>
        <begin position="107"/>
        <end position="126"/>
    </location>
</feature>
<evidence type="ECO:0000256" key="7">
    <source>
        <dbReference type="SAM" id="Phobius"/>
    </source>
</evidence>
<evidence type="ECO:0000313" key="11">
    <source>
        <dbReference type="Proteomes" id="UP001595617"/>
    </source>
</evidence>
<keyword evidence="2" id="KW-0479">Metal-binding</keyword>
<dbReference type="Pfam" id="PF01435">
    <property type="entry name" value="Peptidase_M48"/>
    <property type="match status" value="1"/>
</dbReference>